<feature type="domain" description="IPT/TIG" evidence="2">
    <location>
        <begin position="126"/>
        <end position="205"/>
    </location>
</feature>
<dbReference type="InterPro" id="IPR013783">
    <property type="entry name" value="Ig-like_fold"/>
</dbReference>
<keyword evidence="1" id="KW-0732">Signal</keyword>
<dbReference type="SUPFAM" id="SSF81296">
    <property type="entry name" value="E set domains"/>
    <property type="match status" value="2"/>
</dbReference>
<evidence type="ECO:0000259" key="2">
    <source>
        <dbReference type="SMART" id="SM00429"/>
    </source>
</evidence>
<dbReference type="InterPro" id="IPR002909">
    <property type="entry name" value="IPT_dom"/>
</dbReference>
<evidence type="ECO:0000313" key="4">
    <source>
        <dbReference type="Proteomes" id="UP000243525"/>
    </source>
</evidence>
<dbReference type="Pfam" id="PF01833">
    <property type="entry name" value="TIG"/>
    <property type="match status" value="2"/>
</dbReference>
<dbReference type="PANTHER" id="PTHR46769:SF2">
    <property type="entry name" value="FIBROCYSTIN-L ISOFORM 2 PRECURSOR-RELATED"/>
    <property type="match status" value="1"/>
</dbReference>
<evidence type="ECO:0000313" key="3">
    <source>
        <dbReference type="EMBL" id="PTN10123.1"/>
    </source>
</evidence>
<dbReference type="AlphaFoldDB" id="A0A2T5C5H2"/>
<sequence>MKRLYNYIFILVALISGGIFNTSCSDMMRSEDLDIYQYPDITIVDFTPKTGRPGEQITITGSNFGTYSQAAVVTFNGVKVTDFVSYSDEQMVVRVPADAGTGIVAVSVWTHTKEFEDEFAFVPGAKISGISPNEATAGSQLTITGENFGTDANDVTVTFGGGVTAQIVSITDNEIVVTVPDGGIRGAITLEIGPQLLTGPVFSYPFVGLNFEFSTDGDAEGWTTSHNSTTEVSGGLMKVSYDMSAAKRRADFSLQGGAEVHAGLYPIVAIRMINKPSSGNFIFDTNIGKYKDGSNNWDGVLVGDVYYYDLRNTFGAGATLSTTEPTQLTTFQWKVADITSDETGYQVDWVKSFESLDALKEYVAPPRGKLIYEFDDPSATDYWVGMQNAANVIENGKLKVTFDPVQFEGTSKRRADLNFVEGATFPETSPNGKWHYSSTYPILAFKISFTGTGAPKPGSGNIKLDRFDGAKNNAYLTDFLDKNVIYYDCSIDPNFAADTDLGSFTLKIADITSTEETGYEVDWIRTFKTKEELQAFLTK</sequence>
<name>A0A2T5C5H2_9BACT</name>
<dbReference type="InterPro" id="IPR014756">
    <property type="entry name" value="Ig_E-set"/>
</dbReference>
<dbReference type="Pfam" id="PF16351">
    <property type="entry name" value="DUF4979"/>
    <property type="match status" value="2"/>
</dbReference>
<dbReference type="EMBL" id="QAAD01000002">
    <property type="protein sequence ID" value="PTN10123.1"/>
    <property type="molecule type" value="Genomic_DNA"/>
</dbReference>
<dbReference type="CDD" id="cd00102">
    <property type="entry name" value="IPT"/>
    <property type="match status" value="2"/>
</dbReference>
<dbReference type="PANTHER" id="PTHR46769">
    <property type="entry name" value="POLYCYSTIC KIDNEY AND HEPATIC DISEASE 1 (AUTOSOMAL RECESSIVE)-LIKE 1"/>
    <property type="match status" value="1"/>
</dbReference>
<dbReference type="OrthoDB" id="9794261at2"/>
<feature type="domain" description="IPT/TIG" evidence="2">
    <location>
        <begin position="40"/>
        <end position="122"/>
    </location>
</feature>
<protein>
    <submittedName>
        <fullName evidence="3">IPT/TIG domain-containing protein</fullName>
    </submittedName>
</protein>
<dbReference type="SMART" id="SM00429">
    <property type="entry name" value="IPT"/>
    <property type="match status" value="2"/>
</dbReference>
<dbReference type="Proteomes" id="UP000243525">
    <property type="component" value="Unassembled WGS sequence"/>
</dbReference>
<evidence type="ECO:0000256" key="1">
    <source>
        <dbReference type="ARBA" id="ARBA00022729"/>
    </source>
</evidence>
<keyword evidence="4" id="KW-1185">Reference proteome</keyword>
<accession>A0A2T5C5H2</accession>
<reference evidence="3 4" key="1">
    <citation type="submission" date="2018-04" db="EMBL/GenBank/DDBJ databases">
        <title>Genomic Encyclopedia of Archaeal and Bacterial Type Strains, Phase II (KMG-II): from individual species to whole genera.</title>
        <authorList>
            <person name="Goeker M."/>
        </authorList>
    </citation>
    <scope>NUCLEOTIDE SEQUENCE [LARGE SCALE GENOMIC DNA]</scope>
    <source>
        <strain evidence="3 4">DSM 28823</strain>
    </source>
</reference>
<proteinExistence type="predicted"/>
<dbReference type="RefSeq" id="WP_107820908.1">
    <property type="nucleotide sequence ID" value="NZ_OY782574.1"/>
</dbReference>
<dbReference type="InterPro" id="IPR052387">
    <property type="entry name" value="Fibrocystin"/>
</dbReference>
<gene>
    <name evidence="3" type="ORF">C8N47_102108</name>
</gene>
<comment type="caution">
    <text evidence="3">The sequence shown here is derived from an EMBL/GenBank/DDBJ whole genome shotgun (WGS) entry which is preliminary data.</text>
</comment>
<organism evidence="3 4">
    <name type="scientific">Mangrovibacterium marinum</name>
    <dbReference type="NCBI Taxonomy" id="1639118"/>
    <lineage>
        <taxon>Bacteria</taxon>
        <taxon>Pseudomonadati</taxon>
        <taxon>Bacteroidota</taxon>
        <taxon>Bacteroidia</taxon>
        <taxon>Marinilabiliales</taxon>
        <taxon>Prolixibacteraceae</taxon>
        <taxon>Mangrovibacterium</taxon>
    </lineage>
</organism>
<dbReference type="InterPro" id="IPR032502">
    <property type="entry name" value="DUF4979"/>
</dbReference>
<dbReference type="Gene3D" id="2.60.40.10">
    <property type="entry name" value="Immunoglobulins"/>
    <property type="match status" value="2"/>
</dbReference>